<accession>A0A8J2JFG5</accession>
<comment type="caution">
    <text evidence="2">The sequence shown here is derived from an EMBL/GenBank/DDBJ whole genome shotgun (WGS) entry which is preliminary data.</text>
</comment>
<dbReference type="Proteomes" id="UP000708208">
    <property type="component" value="Unassembled WGS sequence"/>
</dbReference>
<keyword evidence="1" id="KW-0732">Signal</keyword>
<sequence length="567" mass="62550">MHLRTAIILFVLSNYCCNNIVSAQEPGNYCDNDFDCTNGDKRLVCNLDLRICLCQPGAEYDWLSKNEKTCQLLVGQSCRESNLDHPRTTNSWCDAATNLHVECLPNYFETKKRCARPYNADCGLGRRDCNEYAYEQCISIGGRVLCRCDENSIYVNGRCVLKADEPCTSPPAETWSLVPQECSPLSKCTRAGPLETCKCNGDLHPNKNGLCKVMHNGNCDLTGNLPCDDGRFLNCINSKCSCESGALYEEAEDSCVLEANRQCDPLGTQKCTKYSGCYLVREGNDAGYYFCMCRAGLIENTKKQCVIPYGDDCGGNGDAPCNEEGHQACSGTTNKKCTCQVPTNSVYDPQTKSCYLLATAPCQLSGMPCIDNAECSRDVCVCKDGLRQNSERKCVLDHGMQCNVTNSLCDPVTYLSCNGTTSTCQCASKDAIFDGTTCRLKANSQCDPLPGKQRCIDLAQCDQFSETCQCTSSIPGDNDLISNPVGECVRRYNARCNIGGETEGDCDRDYGFQTCNQENTCVCLEPENMTYNPTDGRCSELKNKTCTKVVINLELSLHFNFKMEVRE</sequence>
<protein>
    <submittedName>
        <fullName evidence="2">Uncharacterized protein</fullName>
    </submittedName>
</protein>
<feature type="chain" id="PRO_5035217117" evidence="1">
    <location>
        <begin position="24"/>
        <end position="567"/>
    </location>
</feature>
<proteinExistence type="predicted"/>
<gene>
    <name evidence="2" type="ORF">AFUS01_LOCUS8050</name>
</gene>
<feature type="signal peptide" evidence="1">
    <location>
        <begin position="1"/>
        <end position="23"/>
    </location>
</feature>
<dbReference type="EMBL" id="CAJVCH010055136">
    <property type="protein sequence ID" value="CAG7718676.1"/>
    <property type="molecule type" value="Genomic_DNA"/>
</dbReference>
<evidence type="ECO:0000313" key="3">
    <source>
        <dbReference type="Proteomes" id="UP000708208"/>
    </source>
</evidence>
<dbReference type="OrthoDB" id="6129273at2759"/>
<organism evidence="2 3">
    <name type="scientific">Allacma fusca</name>
    <dbReference type="NCBI Taxonomy" id="39272"/>
    <lineage>
        <taxon>Eukaryota</taxon>
        <taxon>Metazoa</taxon>
        <taxon>Ecdysozoa</taxon>
        <taxon>Arthropoda</taxon>
        <taxon>Hexapoda</taxon>
        <taxon>Collembola</taxon>
        <taxon>Symphypleona</taxon>
        <taxon>Sminthuridae</taxon>
        <taxon>Allacma</taxon>
    </lineage>
</organism>
<keyword evidence="3" id="KW-1185">Reference proteome</keyword>
<evidence type="ECO:0000313" key="2">
    <source>
        <dbReference type="EMBL" id="CAG7718676.1"/>
    </source>
</evidence>
<dbReference type="AlphaFoldDB" id="A0A8J2JFG5"/>
<name>A0A8J2JFG5_9HEXA</name>
<reference evidence="2" key="1">
    <citation type="submission" date="2021-06" db="EMBL/GenBank/DDBJ databases">
        <authorList>
            <person name="Hodson N. C."/>
            <person name="Mongue J. A."/>
            <person name="Jaron S. K."/>
        </authorList>
    </citation>
    <scope>NUCLEOTIDE SEQUENCE</scope>
</reference>
<evidence type="ECO:0000256" key="1">
    <source>
        <dbReference type="SAM" id="SignalP"/>
    </source>
</evidence>